<dbReference type="EMBL" id="JBHSCY010000002">
    <property type="protein sequence ID" value="MFC4269146.1"/>
    <property type="molecule type" value="Genomic_DNA"/>
</dbReference>
<accession>A0ABV8R9W3</accession>
<keyword evidence="2" id="KW-1185">Reference proteome</keyword>
<organism evidence="1 2">
    <name type="scientific">Polaribacter marinivivus</name>
    <dbReference type="NCBI Taxonomy" id="1524260"/>
    <lineage>
        <taxon>Bacteria</taxon>
        <taxon>Pseudomonadati</taxon>
        <taxon>Bacteroidota</taxon>
        <taxon>Flavobacteriia</taxon>
        <taxon>Flavobacteriales</taxon>
        <taxon>Flavobacteriaceae</taxon>
    </lineage>
</organism>
<sequence length="246" mass="28888">MTKTYENTLKQVIISILGASDDIDYNISNELKRRWLEKRNHEKEKNDGFLFEKRILFYADFIDLRTIVEKNWNAFEKVFKNKDRFFVFFDEVYQFKNTLNLGNSLTKSQEELLSGITADLKNSFTIFSNKNNNTNDYFIAINKVSDNLGTTWFSNNSDNPNKPTLSVGDDYELLIEANDPKDREIEYEVYHFAGSLRIKQESNRFNFKITEDLIGLNTMLVVKANTPKSEYKNERSIKIFMTVLPK</sequence>
<dbReference type="RefSeq" id="WP_377410084.1">
    <property type="nucleotide sequence ID" value="NZ_JBHSCY010000002.1"/>
</dbReference>
<comment type="caution">
    <text evidence="1">The sequence shown here is derived from an EMBL/GenBank/DDBJ whole genome shotgun (WGS) entry which is preliminary data.</text>
</comment>
<gene>
    <name evidence="1" type="ORF">ACFOWD_09540</name>
</gene>
<protein>
    <submittedName>
        <fullName evidence="1">Uncharacterized protein</fullName>
    </submittedName>
</protein>
<evidence type="ECO:0000313" key="1">
    <source>
        <dbReference type="EMBL" id="MFC4269146.1"/>
    </source>
</evidence>
<name>A0ABV8R9W3_9FLAO</name>
<reference evidence="2" key="1">
    <citation type="journal article" date="2019" name="Int. J. Syst. Evol. Microbiol.">
        <title>The Global Catalogue of Microorganisms (GCM) 10K type strain sequencing project: providing services to taxonomists for standard genome sequencing and annotation.</title>
        <authorList>
            <consortium name="The Broad Institute Genomics Platform"/>
            <consortium name="The Broad Institute Genome Sequencing Center for Infectious Disease"/>
            <person name="Wu L."/>
            <person name="Ma J."/>
        </authorList>
    </citation>
    <scope>NUCLEOTIDE SEQUENCE [LARGE SCALE GENOMIC DNA]</scope>
    <source>
        <strain evidence="2">CECT 8655</strain>
    </source>
</reference>
<dbReference type="Proteomes" id="UP001595826">
    <property type="component" value="Unassembled WGS sequence"/>
</dbReference>
<evidence type="ECO:0000313" key="2">
    <source>
        <dbReference type="Proteomes" id="UP001595826"/>
    </source>
</evidence>
<proteinExistence type="predicted"/>